<dbReference type="InterPro" id="IPR002126">
    <property type="entry name" value="Cadherin-like_dom"/>
</dbReference>
<feature type="domain" description="Cadherin" evidence="16">
    <location>
        <begin position="110"/>
        <end position="222"/>
    </location>
</feature>
<feature type="transmembrane region" description="Helical" evidence="13">
    <location>
        <begin position="2590"/>
        <end position="2611"/>
    </location>
</feature>
<evidence type="ECO:0000256" key="2">
    <source>
        <dbReference type="ARBA" id="ARBA00022692"/>
    </source>
</evidence>
<feature type="domain" description="Cadherin" evidence="16">
    <location>
        <begin position="1332"/>
        <end position="1446"/>
    </location>
</feature>
<feature type="disulfide bond" evidence="10">
    <location>
        <begin position="2323"/>
        <end position="2340"/>
    </location>
</feature>
<dbReference type="InterPro" id="IPR020894">
    <property type="entry name" value="Cadherin_CS"/>
</dbReference>
<dbReference type="Gene3D" id="4.10.900.10">
    <property type="entry name" value="TCF3-CBD (Catenin binding domain)"/>
    <property type="match status" value="1"/>
</dbReference>
<dbReference type="EMBL" id="CP111019">
    <property type="protein sequence ID" value="WAR12271.1"/>
    <property type="molecule type" value="Genomic_DNA"/>
</dbReference>
<dbReference type="Gene3D" id="2.60.40.60">
    <property type="entry name" value="Cadherins"/>
    <property type="match status" value="13"/>
</dbReference>
<organism evidence="17 18">
    <name type="scientific">Mya arenaria</name>
    <name type="common">Soft-shell clam</name>
    <dbReference type="NCBI Taxonomy" id="6604"/>
    <lineage>
        <taxon>Eukaryota</taxon>
        <taxon>Metazoa</taxon>
        <taxon>Spiralia</taxon>
        <taxon>Lophotrochozoa</taxon>
        <taxon>Mollusca</taxon>
        <taxon>Bivalvia</taxon>
        <taxon>Autobranchia</taxon>
        <taxon>Heteroconchia</taxon>
        <taxon>Euheterodonta</taxon>
        <taxon>Imparidentia</taxon>
        <taxon>Neoheterodontei</taxon>
        <taxon>Myida</taxon>
        <taxon>Myoidea</taxon>
        <taxon>Myidae</taxon>
        <taxon>Mya</taxon>
    </lineage>
</organism>
<dbReference type="InterPro" id="IPR000233">
    <property type="entry name" value="Cadherin_Y-type_LIR"/>
</dbReference>
<dbReference type="PANTHER" id="PTHR24027">
    <property type="entry name" value="CADHERIN-23"/>
    <property type="match status" value="1"/>
</dbReference>
<feature type="domain" description="Cadherin" evidence="16">
    <location>
        <begin position="1114"/>
        <end position="1226"/>
    </location>
</feature>
<dbReference type="Pfam" id="PF02210">
    <property type="entry name" value="Laminin_G_2"/>
    <property type="match status" value="2"/>
</dbReference>
<feature type="domain" description="Laminin G" evidence="14">
    <location>
        <begin position="1855"/>
        <end position="2060"/>
    </location>
</feature>
<feature type="domain" description="Cadherin" evidence="16">
    <location>
        <begin position="659"/>
        <end position="770"/>
    </location>
</feature>
<dbReference type="SMART" id="SM00282">
    <property type="entry name" value="LamG"/>
    <property type="match status" value="2"/>
</dbReference>
<feature type="domain" description="Cadherin" evidence="16">
    <location>
        <begin position="777"/>
        <end position="894"/>
    </location>
</feature>
<feature type="non-terminal residue" evidence="17">
    <location>
        <position position="2649"/>
    </location>
</feature>
<dbReference type="InterPro" id="IPR039808">
    <property type="entry name" value="Cadherin"/>
</dbReference>
<evidence type="ECO:0000256" key="4">
    <source>
        <dbReference type="ARBA" id="ARBA00022737"/>
    </source>
</evidence>
<dbReference type="Pfam" id="PF24811">
    <property type="entry name" value="Ig_Shg"/>
    <property type="match status" value="1"/>
</dbReference>
<evidence type="ECO:0000259" key="14">
    <source>
        <dbReference type="PROSITE" id="PS50025"/>
    </source>
</evidence>
<evidence type="ECO:0000256" key="5">
    <source>
        <dbReference type="ARBA" id="ARBA00022837"/>
    </source>
</evidence>
<feature type="domain" description="Cadherin" evidence="16">
    <location>
        <begin position="1454"/>
        <end position="1576"/>
    </location>
</feature>
<accession>A0ABY7ETZ5</accession>
<evidence type="ECO:0000256" key="6">
    <source>
        <dbReference type="ARBA" id="ARBA00022989"/>
    </source>
</evidence>
<dbReference type="SUPFAM" id="SSF57196">
    <property type="entry name" value="EGF/Laminin"/>
    <property type="match status" value="1"/>
</dbReference>
<evidence type="ECO:0000256" key="7">
    <source>
        <dbReference type="ARBA" id="ARBA00023136"/>
    </source>
</evidence>
<evidence type="ECO:0000256" key="3">
    <source>
        <dbReference type="ARBA" id="ARBA00022729"/>
    </source>
</evidence>
<protein>
    <submittedName>
        <fullName evidence="17">CADN-like protein</fullName>
    </submittedName>
</protein>
<feature type="domain" description="Cadherin" evidence="16">
    <location>
        <begin position="1016"/>
        <end position="1113"/>
    </location>
</feature>
<evidence type="ECO:0000313" key="17">
    <source>
        <dbReference type="EMBL" id="WAR12271.1"/>
    </source>
</evidence>
<comment type="subcellular location">
    <subcellularLocation>
        <location evidence="11">Cell membrane</location>
        <topology evidence="11">Single-pass type I membrane protein</topology>
    </subcellularLocation>
    <subcellularLocation>
        <location evidence="1">Membrane</location>
        <topology evidence="1">Single-pass membrane protein</topology>
    </subcellularLocation>
</comment>
<dbReference type="SMART" id="SM00112">
    <property type="entry name" value="CA"/>
    <property type="match status" value="13"/>
</dbReference>
<feature type="transmembrane region" description="Helical" evidence="13">
    <location>
        <begin position="2623"/>
        <end position="2642"/>
    </location>
</feature>
<dbReference type="PROSITE" id="PS00232">
    <property type="entry name" value="CADHERIN_1"/>
    <property type="match status" value="5"/>
</dbReference>
<evidence type="ECO:0000259" key="15">
    <source>
        <dbReference type="PROSITE" id="PS50026"/>
    </source>
</evidence>
<dbReference type="PROSITE" id="PS50268">
    <property type="entry name" value="CADHERIN_2"/>
    <property type="match status" value="13"/>
</dbReference>
<keyword evidence="7 13" id="KW-0472">Membrane</keyword>
<dbReference type="CDD" id="cd11304">
    <property type="entry name" value="Cadherin_repeat"/>
    <property type="match status" value="13"/>
</dbReference>
<feature type="domain" description="Cadherin" evidence="16">
    <location>
        <begin position="1227"/>
        <end position="1331"/>
    </location>
</feature>
<dbReference type="PROSITE" id="PS50026">
    <property type="entry name" value="EGF_3"/>
    <property type="match status" value="1"/>
</dbReference>
<evidence type="ECO:0000256" key="8">
    <source>
        <dbReference type="ARBA" id="ARBA00023157"/>
    </source>
</evidence>
<dbReference type="Gene3D" id="2.60.120.200">
    <property type="match status" value="2"/>
</dbReference>
<feature type="disulfide bond" evidence="10">
    <location>
        <begin position="2342"/>
        <end position="2351"/>
    </location>
</feature>
<dbReference type="SUPFAM" id="SSF49899">
    <property type="entry name" value="Concanavalin A-like lectins/glucanases"/>
    <property type="match status" value="2"/>
</dbReference>
<gene>
    <name evidence="17" type="ORF">MAR_026451</name>
</gene>
<feature type="domain" description="Cadherin" evidence="16">
    <location>
        <begin position="444"/>
        <end position="553"/>
    </location>
</feature>
<keyword evidence="2 11" id="KW-0812">Transmembrane</keyword>
<reference evidence="17" key="1">
    <citation type="submission" date="2022-11" db="EMBL/GenBank/DDBJ databases">
        <title>Centuries of genome instability and evolution in soft-shell clam transmissible cancer (bioRxiv).</title>
        <authorList>
            <person name="Hart S.F.M."/>
            <person name="Yonemitsu M.A."/>
            <person name="Giersch R.M."/>
            <person name="Beal B.F."/>
            <person name="Arriagada G."/>
            <person name="Davis B.W."/>
            <person name="Ostrander E.A."/>
            <person name="Goff S.P."/>
            <person name="Metzger M.J."/>
        </authorList>
    </citation>
    <scope>NUCLEOTIDE SEQUENCE</scope>
    <source>
        <strain evidence="17">MELC-2E11</strain>
        <tissue evidence="17">Siphon/mantle</tissue>
    </source>
</reference>
<keyword evidence="10" id="KW-0245">EGF-like domain</keyword>
<keyword evidence="4" id="KW-0677">Repeat</keyword>
<evidence type="ECO:0000256" key="13">
    <source>
        <dbReference type="SAM" id="Phobius"/>
    </source>
</evidence>
<evidence type="ECO:0000313" key="18">
    <source>
        <dbReference type="Proteomes" id="UP001164746"/>
    </source>
</evidence>
<feature type="domain" description="Cadherin" evidence="16">
    <location>
        <begin position="554"/>
        <end position="656"/>
    </location>
</feature>
<feature type="domain" description="EGF-like" evidence="15">
    <location>
        <begin position="2313"/>
        <end position="2352"/>
    </location>
</feature>
<dbReference type="InterPro" id="IPR027397">
    <property type="entry name" value="Catenin-bd_sf"/>
</dbReference>
<dbReference type="PANTHER" id="PTHR24027:SF422">
    <property type="entry name" value="CADHERIN DOMAIN-CONTAINING PROTEIN"/>
    <property type="match status" value="1"/>
</dbReference>
<evidence type="ECO:0000256" key="1">
    <source>
        <dbReference type="ARBA" id="ARBA00004167"/>
    </source>
</evidence>
<evidence type="ECO:0000256" key="9">
    <source>
        <dbReference type="PROSITE-ProRule" id="PRU00043"/>
    </source>
</evidence>
<evidence type="ECO:0000256" key="10">
    <source>
        <dbReference type="PROSITE-ProRule" id="PRU00076"/>
    </source>
</evidence>
<comment type="caution">
    <text evidence="10">Lacks conserved residue(s) required for the propagation of feature annotation.</text>
</comment>
<proteinExistence type="predicted"/>
<dbReference type="PROSITE" id="PS00022">
    <property type="entry name" value="EGF_1"/>
    <property type="match status" value="1"/>
</dbReference>
<dbReference type="Proteomes" id="UP001164746">
    <property type="component" value="Chromosome 8"/>
</dbReference>
<dbReference type="InterPro" id="IPR000742">
    <property type="entry name" value="EGF"/>
</dbReference>
<dbReference type="SUPFAM" id="SSF49313">
    <property type="entry name" value="Cadherin-like"/>
    <property type="match status" value="13"/>
</dbReference>
<dbReference type="InterPro" id="IPR015919">
    <property type="entry name" value="Cadherin-like_sf"/>
</dbReference>
<keyword evidence="18" id="KW-1185">Reference proteome</keyword>
<dbReference type="PROSITE" id="PS50025">
    <property type="entry name" value="LAM_G_DOMAIN"/>
    <property type="match status" value="2"/>
</dbReference>
<feature type="domain" description="Cadherin" evidence="16">
    <location>
        <begin position="337"/>
        <end position="443"/>
    </location>
</feature>
<keyword evidence="5 9" id="KW-0106">Calcium</keyword>
<feature type="transmembrane region" description="Helical" evidence="13">
    <location>
        <begin position="2359"/>
        <end position="2377"/>
    </location>
</feature>
<keyword evidence="8 10" id="KW-1015">Disulfide bond</keyword>
<comment type="function">
    <text evidence="12">Cadherins are calcium-dependent cell adhesion proteins.</text>
</comment>
<dbReference type="Pfam" id="PF00028">
    <property type="entry name" value="Cadherin"/>
    <property type="match status" value="10"/>
</dbReference>
<dbReference type="CDD" id="cd00054">
    <property type="entry name" value="EGF_CA"/>
    <property type="match status" value="2"/>
</dbReference>
<feature type="domain" description="Laminin G" evidence="14">
    <location>
        <begin position="2086"/>
        <end position="2277"/>
    </location>
</feature>
<keyword evidence="6 13" id="KW-1133">Transmembrane helix</keyword>
<evidence type="ECO:0000259" key="16">
    <source>
        <dbReference type="PROSITE" id="PS50268"/>
    </source>
</evidence>
<dbReference type="PRINTS" id="PR00205">
    <property type="entry name" value="CADHERIN"/>
</dbReference>
<dbReference type="InterPro" id="IPR013320">
    <property type="entry name" value="ConA-like_dom_sf"/>
</dbReference>
<dbReference type="InterPro" id="IPR001791">
    <property type="entry name" value="Laminin_G"/>
</dbReference>
<feature type="domain" description="Cadherin" evidence="16">
    <location>
        <begin position="895"/>
        <end position="996"/>
    </location>
</feature>
<dbReference type="Pfam" id="PF01049">
    <property type="entry name" value="CADH_Y-type_LIR"/>
    <property type="match status" value="1"/>
</dbReference>
<sequence length="2649" mass="294902">YTLSEVTLRVLDKNDEKPVFKNVPSPFLATVSDSPGGEGKFEIFTEEDFGSGEMVGKIMTTVNGPGQFPQGAEYTLVVSAQDMAAGLSPAQKSEFAIVKVLVGLRPPQLFENPFYAKVDETSGTGTRILGVDDRILKIRAKLFQDTVSNVTEFNLTDQNGKLSSLFSINRQGNVETLQNLDYEEPPNQYVLNVTVTEKETRLSTTGQLIINVQDINDNSPKFQLSTYTATVPEDIPVGSPLSMREQVIATDRDSGLNGELEYFVSDPHFSIKTVYQDNQYVGRISIAKKLDYDNETAHQYSFTVTARDQGEIPQSGMATVIVYVSNVNDEAPVFGTGSEYQYASISEEQTIGSVVTIVQATDPDGDNVKYYFKPKDRESYPFEIDPDSGLIKLIGPLPDSIPYYTLNITAYDDGACCGRVNSLSSDSYVVVEVKDTNNNQPQFPSCNYEPEVQENQDVGTFVVQVKAVDNDRGANGNITYSIIRTPLQSEQFAVDPVNGRVVTAIRFDREVLNGDRRIPVTVKAADQGTPQSLEKHCTFWVVIGDVNDNQPQFDSPSYSTSMSESSATVGRRVFAVRASDADHGLNAEVVYSLVHNPGEFFRIESDTGIIYLDKSVYGIDKVLIRVKAEDRGSPPLSSFVSVDIGITDRNNNPPTWESNTYEREYVVKETAQIAYVIASMGAQSNTPAPFDGLSFALIDSQENTVQQLGPFRIQQDGNTVTLVLKGQLDYNVKNRYELRLRVTNQGQTPLSSEIRPIVVVKDMNNEPPQFRGLDINFSNSYTGIVPENEPPGQTVIQIKAEDPDHDPPNNVVRYSLMQDPNDAYMHFNIDEVSGVITTRSQFDREEQSVYYIKVKAVDGKNSDAPGHFPENTPNSATASVQVMISDKNDNPPYFIKDSWEITVPERRPDSNSAIITVVATDKDKEDTLSYTITEGNLNNVFGIKQKTGDIYVAKTLDYETPPTEYKLRVIVQDGRFEGSTEVIVKVTDVNDNAPEFSQKVYEVNSVVEERVPPPGGQLLVQVSATDKDVSRDSNFRYSISGEGTDPNNPTFKIEPDTGRVFLLKPLDRDLPSGRDVYQFNVLAEDEPSTANALTGFSYVKVKPQDINDNAPVFKESDLQGAVPEHSDKDHSVMTIVATDYDAGDNGTVIYEIDAYGNPPAAPTGEYLFKINSNGLIKTNLNNSLDREKTSVYYLPIVAKDKGAEQRKSTATATISILDINDQKPQFIDKIYKVTMSENQKTGPVKTVTAIDRDIDENARLTYTLKDSDRTYFFIETIPPNAGVLKVFREVDYEKVRFFNLTVYVQDSDPSHRDVAYIEVTVEDYNDNAPVFDPKVMNIRHRENIPIGTSLWNCSATDKDDGINKDFQYKIDRRTDPGRRFTVTSNCEVTVKRGLDGQTLDREALVGSEDEKYEVHVLAVDKGYPPQTGTATLRIFVDDVNDNAPQLVYDGVPMVMELEDPPRFVVAFSAVDPDTPQYGAPFQFSLPPCDENPTCNNGDLDFTMDFLPNGDNGRGSGFVTAMKKFYREKQKYHYLPIIISDMRGTGSQLSKTGTSTLTIEIGDKNNHPHSDGYKEIFMYKYDFKGVTDDLVIGSVYAPDLDDWDVVDKHYYFYSPPEMARFFSIDYDDGLIRMNKDTPPGVYDFKAKVHDYVVFTHINATASVRVIVEEITDDAIFSSGSLRFIGMTAEEFITQPNNGKSPYEKFKTLLASKLSVPQRNVAIFSVMNGQGREYVEIRYAAHGSPYYPPSKLDGIIALDKDQFAKDAGIKIIMVNVDMCLQETCESGGCSNILKVADTPNYVNANGTSFVGVGTSVVAECVCAATDFSAPVGCSPTYCLNGGQCVNCPEGFDGPRCQMTRHSLSKGYALYAPLSQCEESVTSIEFIAKDPNGLIFYNGPVDELGIDDPTDYIALSLVDGYPELQVDHGSGVLTLTVDGRDQKGERYLQKLDDGRWHHIDIIRKGKTVTLTVDRCDMLDVNLIQDSAVDRSPCEVTGSSPGDNMFLNVNAMLQLGGRYATPSYPTAVRGNRYQGCVRNLVHNGQLYDLYTGPYSKGENHENGCSDEDEVCGVSSPGGPLCGPHGICELTDMINAHFLGWTLKHQFLNADLTTRQTEIQVRFRTRDPDGILLHLPSNTQEFITLELVQGRVQLLYNLGGSSGESVLSLTEARASNGQWHTVHMRRIGRWFELKMDGGEGRYRNETWGSLGGRELIQIDMYGIVSGANVVFRTKPVVHSQDLNETCITDVRLNGKWFPMVRSENERSETATLEYEYHVENDCVREDCAGVICPSGSPFSAVCFPLWGIHECSGYNCFPIDYCERDTPCFEDAECITKAYPDNFTCVCPPRWTGRLCDIQGPGPVVMAGLTTSFIIIIIISIFRRTDPEKYILEIDPDDDIRENVMNYNEEGAGEEDEDCYDISRLRKPDEMDTFRPINRRLYGKIAPGERPDVGDFIEHRLDNADNDPSAPPHDSVREFVYEGGGSDAGSLSSLQTSSGSEDQDYQYLDDWGHKFAKLANMYGGEDDLLNTYTAKDNSAVKPSCVSVIKNIGQTVAFVINKLTINICAGFYPVFKQMKSTIFKVDLDKSFMRRKFILFGIHTFVVRAVCVNVTKVMEKLQIHSKATHTWNFNVFCMYVHAMLCYRLVGNGVIEN</sequence>
<keyword evidence="11" id="KW-0130">Cell adhesion</keyword>
<feature type="domain" description="Cadherin" evidence="16">
    <location>
        <begin position="223"/>
        <end position="334"/>
    </location>
</feature>
<keyword evidence="3" id="KW-0732">Signal</keyword>
<dbReference type="Gene3D" id="2.10.25.10">
    <property type="entry name" value="Laminin"/>
    <property type="match status" value="1"/>
</dbReference>
<dbReference type="InterPro" id="IPR056370">
    <property type="entry name" value="Shg-like_Ig-like"/>
</dbReference>
<dbReference type="CDD" id="cd00110">
    <property type="entry name" value="LamG"/>
    <property type="match status" value="2"/>
</dbReference>
<dbReference type="SMART" id="SM00181">
    <property type="entry name" value="EGF"/>
    <property type="match status" value="2"/>
</dbReference>
<evidence type="ECO:0000256" key="11">
    <source>
        <dbReference type="RuleBase" id="RU003318"/>
    </source>
</evidence>
<evidence type="ECO:0000256" key="12">
    <source>
        <dbReference type="RuleBase" id="RU004357"/>
    </source>
</evidence>
<name>A0ABY7ETZ5_MYAAR</name>